<evidence type="ECO:0000259" key="4">
    <source>
        <dbReference type="SMART" id="SM00470"/>
    </source>
</evidence>
<accession>A0A4P7VLZ8</accession>
<dbReference type="EMBL" id="CP039393">
    <property type="protein sequence ID" value="QCD36274.1"/>
    <property type="molecule type" value="Genomic_DNA"/>
</dbReference>
<evidence type="ECO:0000256" key="1">
    <source>
        <dbReference type="ARBA" id="ARBA00006295"/>
    </source>
</evidence>
<feature type="domain" description="ParB-like N-terminal" evidence="4">
    <location>
        <begin position="31"/>
        <end position="121"/>
    </location>
</feature>
<dbReference type="NCBIfam" id="TIGR00180">
    <property type="entry name" value="parB_part"/>
    <property type="match status" value="1"/>
</dbReference>
<dbReference type="Gene3D" id="1.10.10.2830">
    <property type="match status" value="1"/>
</dbReference>
<dbReference type="PANTHER" id="PTHR33375">
    <property type="entry name" value="CHROMOSOME-PARTITIONING PROTEIN PARB-RELATED"/>
    <property type="match status" value="1"/>
</dbReference>
<dbReference type="GO" id="GO:0003677">
    <property type="term" value="F:DNA binding"/>
    <property type="evidence" value="ECO:0007669"/>
    <property type="project" value="UniProtKB-KW"/>
</dbReference>
<dbReference type="AlphaFoldDB" id="A0A4P7VLZ8"/>
<dbReference type="GO" id="GO:0005694">
    <property type="term" value="C:chromosome"/>
    <property type="evidence" value="ECO:0007669"/>
    <property type="project" value="TreeGrafter"/>
</dbReference>
<dbReference type="Pfam" id="PF02195">
    <property type="entry name" value="ParB_N"/>
    <property type="match status" value="1"/>
</dbReference>
<dbReference type="SMART" id="SM00470">
    <property type="entry name" value="ParB"/>
    <property type="match status" value="1"/>
</dbReference>
<dbReference type="PANTHER" id="PTHR33375:SF1">
    <property type="entry name" value="CHROMOSOME-PARTITIONING PROTEIN PARB-RELATED"/>
    <property type="match status" value="1"/>
</dbReference>
<comment type="similarity">
    <text evidence="1">Belongs to the ParB family.</text>
</comment>
<keyword evidence="3" id="KW-0238">DNA-binding</keyword>
<dbReference type="InterPro" id="IPR004437">
    <property type="entry name" value="ParB/RepB/Spo0J"/>
</dbReference>
<evidence type="ECO:0000313" key="5">
    <source>
        <dbReference type="EMBL" id="QCD36274.1"/>
    </source>
</evidence>
<reference evidence="5 6" key="1">
    <citation type="submission" date="2019-02" db="EMBL/GenBank/DDBJ databases">
        <title>Isolation and identification of novel species under the genus Muribaculum.</title>
        <authorList>
            <person name="Miyake S."/>
            <person name="Ding Y."/>
            <person name="Low A."/>
            <person name="Soh M."/>
            <person name="Seedorf H."/>
        </authorList>
    </citation>
    <scope>NUCLEOTIDE SEQUENCE [LARGE SCALE GENOMIC DNA]</scope>
    <source>
        <strain evidence="5 6">TLL-A4</strain>
    </source>
</reference>
<dbReference type="KEGG" id="mgod:E7746_10475"/>
<name>A0A4P7VLZ8_9BACT</name>
<dbReference type="InterPro" id="IPR003115">
    <property type="entry name" value="ParB_N"/>
</dbReference>
<keyword evidence="2" id="KW-0159">Chromosome partition</keyword>
<dbReference type="SUPFAM" id="SSF109709">
    <property type="entry name" value="KorB DNA-binding domain-like"/>
    <property type="match status" value="1"/>
</dbReference>
<evidence type="ECO:0000313" key="6">
    <source>
        <dbReference type="Proteomes" id="UP000297031"/>
    </source>
</evidence>
<gene>
    <name evidence="5" type="ORF">E7746_10475</name>
</gene>
<dbReference type="Pfam" id="PF17762">
    <property type="entry name" value="HTH_ParB"/>
    <property type="match status" value="1"/>
</dbReference>
<dbReference type="SUPFAM" id="SSF110849">
    <property type="entry name" value="ParB/Sulfiredoxin"/>
    <property type="match status" value="1"/>
</dbReference>
<proteinExistence type="inferred from homology"/>
<evidence type="ECO:0000256" key="3">
    <source>
        <dbReference type="ARBA" id="ARBA00023125"/>
    </source>
</evidence>
<dbReference type="CDD" id="cd16393">
    <property type="entry name" value="SPO0J_N"/>
    <property type="match status" value="1"/>
</dbReference>
<dbReference type="FunFam" id="1.10.10.2830:FF:000001">
    <property type="entry name" value="Chromosome partitioning protein ParB"/>
    <property type="match status" value="1"/>
</dbReference>
<dbReference type="Proteomes" id="UP000297031">
    <property type="component" value="Chromosome"/>
</dbReference>
<keyword evidence="6" id="KW-1185">Reference proteome</keyword>
<dbReference type="InterPro" id="IPR050336">
    <property type="entry name" value="Chromosome_partition/occlusion"/>
</dbReference>
<sequence length="298" mass="33394">MASPKRNALGRGLDSLISMDDVPARGSSAINDIDVELISPNPDQPRTTFDEEALDELATSIRELGIIQPLSLRKTGPNSYQIIAGERRYRAAIKAGLTSVPAYIRTANDSELTEMALIENIQREDLNAIEIALTFRKLIDQYNLTQERLSERIGKKRATVANFLRLLKLPAEVQLGLRDKRVDMGHARALLTIDKPSLQLKLYNEIIKQGLSVRKVEELAKAYQAAEENGEMPPRQSKPAMSNKDFDILKKHLSASFRTPVQFTCNPQGRGKITFPFKNEDELAQLIAIFDTIKHSDN</sequence>
<evidence type="ECO:0000256" key="2">
    <source>
        <dbReference type="ARBA" id="ARBA00022829"/>
    </source>
</evidence>
<dbReference type="GO" id="GO:0045881">
    <property type="term" value="P:positive regulation of sporulation resulting in formation of a cellular spore"/>
    <property type="evidence" value="ECO:0007669"/>
    <property type="project" value="TreeGrafter"/>
</dbReference>
<dbReference type="RefSeq" id="WP_123395710.1">
    <property type="nucleotide sequence ID" value="NZ_CANQMU010000003.1"/>
</dbReference>
<protein>
    <submittedName>
        <fullName evidence="5">ParB/RepB/Spo0J family partition protein</fullName>
    </submittedName>
</protein>
<dbReference type="Gene3D" id="3.90.1530.30">
    <property type="match status" value="1"/>
</dbReference>
<dbReference type="FunFam" id="3.90.1530.30:FF:000001">
    <property type="entry name" value="Chromosome partitioning protein ParB"/>
    <property type="match status" value="1"/>
</dbReference>
<dbReference type="InterPro" id="IPR041468">
    <property type="entry name" value="HTH_ParB/Spo0J"/>
</dbReference>
<organism evidence="5 6">
    <name type="scientific">Muribaculum gordoncarteri</name>
    <dbReference type="NCBI Taxonomy" id="2530390"/>
    <lineage>
        <taxon>Bacteria</taxon>
        <taxon>Pseudomonadati</taxon>
        <taxon>Bacteroidota</taxon>
        <taxon>Bacteroidia</taxon>
        <taxon>Bacteroidales</taxon>
        <taxon>Muribaculaceae</taxon>
        <taxon>Muribaculum</taxon>
    </lineage>
</organism>
<dbReference type="OrthoDB" id="9802051at2"/>
<dbReference type="GO" id="GO:0007059">
    <property type="term" value="P:chromosome segregation"/>
    <property type="evidence" value="ECO:0007669"/>
    <property type="project" value="UniProtKB-KW"/>
</dbReference>
<dbReference type="InterPro" id="IPR036086">
    <property type="entry name" value="ParB/Sulfiredoxin_sf"/>
</dbReference>